<accession>K1RL92</accession>
<dbReference type="GO" id="GO:0004527">
    <property type="term" value="F:exonuclease activity"/>
    <property type="evidence" value="ECO:0007669"/>
    <property type="project" value="UniProtKB-KW"/>
</dbReference>
<dbReference type="GO" id="GO:0004767">
    <property type="term" value="F:sphingomyelin phosphodiesterase activity"/>
    <property type="evidence" value="ECO:0007669"/>
    <property type="project" value="UniProtKB-EC"/>
</dbReference>
<name>K1RL92_9ZZZZ</name>
<evidence type="ECO:0000313" key="2">
    <source>
        <dbReference type="EMBL" id="EKC49397.1"/>
    </source>
</evidence>
<proteinExistence type="predicted"/>
<dbReference type="AlphaFoldDB" id="K1RL92"/>
<keyword evidence="2" id="KW-0255">Endonuclease</keyword>
<dbReference type="SUPFAM" id="SSF56219">
    <property type="entry name" value="DNase I-like"/>
    <property type="match status" value="1"/>
</dbReference>
<keyword evidence="2" id="KW-0269">Exonuclease</keyword>
<comment type="caution">
    <text evidence="2">The sequence shown here is derived from an EMBL/GenBank/DDBJ whole genome shotgun (WGS) entry which is preliminary data.</text>
</comment>
<feature type="domain" description="Endonuclease/exonuclease/phosphatase" evidence="1">
    <location>
        <begin position="1"/>
        <end position="67"/>
    </location>
</feature>
<sequence length="79" mass="9394">DFNDTPMSYTYRVMAQDLDDAFRASGKGYSYTFRGFMDVLRIDYVLYSEDLECLDYQVLYDVDLSDHYPVVVRLRPVKR</sequence>
<feature type="non-terminal residue" evidence="2">
    <location>
        <position position="1"/>
    </location>
</feature>
<reference evidence="2" key="1">
    <citation type="journal article" date="2013" name="Environ. Microbiol.">
        <title>Microbiota from the distal guts of lean and obese adolescents exhibit partial functional redundancy besides clear differences in community structure.</title>
        <authorList>
            <person name="Ferrer M."/>
            <person name="Ruiz A."/>
            <person name="Lanza F."/>
            <person name="Haange S.B."/>
            <person name="Oberbach A."/>
            <person name="Till H."/>
            <person name="Bargiela R."/>
            <person name="Campoy C."/>
            <person name="Segura M.T."/>
            <person name="Richter M."/>
            <person name="von Bergen M."/>
            <person name="Seifert J."/>
            <person name="Suarez A."/>
        </authorList>
    </citation>
    <scope>NUCLEOTIDE SEQUENCE</scope>
</reference>
<dbReference type="InterPro" id="IPR036691">
    <property type="entry name" value="Endo/exonu/phosph_ase_sf"/>
</dbReference>
<dbReference type="EMBL" id="AJWZ01010110">
    <property type="protein sequence ID" value="EKC49397.1"/>
    <property type="molecule type" value="Genomic_DNA"/>
</dbReference>
<keyword evidence="2" id="KW-0540">Nuclease</keyword>
<dbReference type="GO" id="GO:0004519">
    <property type="term" value="F:endonuclease activity"/>
    <property type="evidence" value="ECO:0007669"/>
    <property type="project" value="UniProtKB-KW"/>
</dbReference>
<dbReference type="InterPro" id="IPR005135">
    <property type="entry name" value="Endo/exonuclease/phosphatase"/>
</dbReference>
<keyword evidence="2" id="KW-0378">Hydrolase</keyword>
<organism evidence="2">
    <name type="scientific">human gut metagenome</name>
    <dbReference type="NCBI Taxonomy" id="408170"/>
    <lineage>
        <taxon>unclassified sequences</taxon>
        <taxon>metagenomes</taxon>
        <taxon>organismal metagenomes</taxon>
    </lineage>
</organism>
<dbReference type="Gene3D" id="3.60.10.10">
    <property type="entry name" value="Endonuclease/exonuclease/phosphatase"/>
    <property type="match status" value="1"/>
</dbReference>
<gene>
    <name evidence="2" type="ORF">OBE_14660</name>
</gene>
<evidence type="ECO:0000259" key="1">
    <source>
        <dbReference type="Pfam" id="PF03372"/>
    </source>
</evidence>
<dbReference type="EC" id="3.1.4.12" evidence="2"/>
<dbReference type="Pfam" id="PF03372">
    <property type="entry name" value="Exo_endo_phos"/>
    <property type="match status" value="1"/>
</dbReference>
<protein>
    <submittedName>
        <fullName evidence="2">Protein containing Endonuclease/exonuclease/phosphatase domain protein</fullName>
        <ecNumber evidence="2">3.1.4.12</ecNumber>
    </submittedName>
</protein>